<keyword evidence="2" id="KW-0949">S-adenosyl-L-methionine</keyword>
<dbReference type="PANTHER" id="PTHR43409">
    <property type="entry name" value="ANAEROBIC MAGNESIUM-PROTOPORPHYRIN IX MONOMETHYL ESTER CYCLASE-RELATED"/>
    <property type="match status" value="1"/>
</dbReference>
<organism evidence="6">
    <name type="scientific">Candidatus Kentrum sp. DK</name>
    <dbReference type="NCBI Taxonomy" id="2126562"/>
    <lineage>
        <taxon>Bacteria</taxon>
        <taxon>Pseudomonadati</taxon>
        <taxon>Pseudomonadota</taxon>
        <taxon>Gammaproteobacteria</taxon>
        <taxon>Candidatus Kentrum</taxon>
    </lineage>
</organism>
<evidence type="ECO:0000256" key="3">
    <source>
        <dbReference type="ARBA" id="ARBA00022723"/>
    </source>
</evidence>
<dbReference type="GO" id="GO:0003824">
    <property type="term" value="F:catalytic activity"/>
    <property type="evidence" value="ECO:0007669"/>
    <property type="project" value="InterPro"/>
</dbReference>
<dbReference type="Gene3D" id="3.80.30.20">
    <property type="entry name" value="tm_1862 like domain"/>
    <property type="match status" value="1"/>
</dbReference>
<dbReference type="InterPro" id="IPR007197">
    <property type="entry name" value="rSAM"/>
</dbReference>
<dbReference type="AlphaFoldDB" id="A0A450SMQ4"/>
<evidence type="ECO:0000256" key="4">
    <source>
        <dbReference type="ARBA" id="ARBA00023004"/>
    </source>
</evidence>
<keyword evidence="5" id="KW-0411">Iron-sulfur</keyword>
<dbReference type="GO" id="GO:0051536">
    <property type="term" value="F:iron-sulfur cluster binding"/>
    <property type="evidence" value="ECO:0007669"/>
    <property type="project" value="UniProtKB-KW"/>
</dbReference>
<reference evidence="6" key="1">
    <citation type="submission" date="2019-02" db="EMBL/GenBank/DDBJ databases">
        <authorList>
            <person name="Gruber-Vodicka R. H."/>
            <person name="Seah K. B. B."/>
        </authorList>
    </citation>
    <scope>NUCLEOTIDE SEQUENCE</scope>
    <source>
        <strain evidence="6">BECK_DK161</strain>
    </source>
</reference>
<evidence type="ECO:0000256" key="5">
    <source>
        <dbReference type="ARBA" id="ARBA00023014"/>
    </source>
</evidence>
<protein>
    <recommendedName>
        <fullName evidence="7">Radical SAM superfamily enzyme YgiQ, UPF0313 family</fullName>
    </recommendedName>
</protein>
<dbReference type="GO" id="GO:0046872">
    <property type="term" value="F:metal ion binding"/>
    <property type="evidence" value="ECO:0007669"/>
    <property type="project" value="UniProtKB-KW"/>
</dbReference>
<dbReference type="SFLD" id="SFLDS00029">
    <property type="entry name" value="Radical_SAM"/>
    <property type="match status" value="1"/>
</dbReference>
<gene>
    <name evidence="6" type="ORF">BECKDK2373C_GA0170839_10465</name>
</gene>
<dbReference type="PANTHER" id="PTHR43409:SF4">
    <property type="entry name" value="RADICAL SAM SUPERFAMILY PROTEIN"/>
    <property type="match status" value="1"/>
</dbReference>
<name>A0A450SMQ4_9GAMM</name>
<keyword evidence="3" id="KW-0479">Metal-binding</keyword>
<dbReference type="EMBL" id="CAADEY010000046">
    <property type="protein sequence ID" value="VFJ54957.1"/>
    <property type="molecule type" value="Genomic_DNA"/>
</dbReference>
<dbReference type="InterPro" id="IPR023404">
    <property type="entry name" value="rSAM_horseshoe"/>
</dbReference>
<proteinExistence type="predicted"/>
<evidence type="ECO:0000256" key="1">
    <source>
        <dbReference type="ARBA" id="ARBA00001966"/>
    </source>
</evidence>
<dbReference type="SFLD" id="SFLDG01082">
    <property type="entry name" value="B12-binding_domain_containing"/>
    <property type="match status" value="1"/>
</dbReference>
<evidence type="ECO:0000256" key="2">
    <source>
        <dbReference type="ARBA" id="ARBA00022691"/>
    </source>
</evidence>
<sequence>MTLSKAPAIGLVELPSLGLFDIRGNNTLSDGTQGNPLISKQILLSNLRAGGFDAHLINLRKGDYQEEYGRVTWRNTQYSKVYFGSRIQNVDPLARDAWGVTNNFAQQREIARLTIRHLASKGRPVVAGGSDVIAEPRFYLAAGAAAVVLDKSGAANAPLMDYLLGRTPREELSGVMLADAIRQPPVRVRRPFHPQDWPLPDASVAGQCLGMQHKNLPLPEERLPIGSIMTDIGCDRKCDFCQTPTYRLGYRPMSPGRVRQWLETQKKAGAKSVINYSDQFLGRIVKRGGRTDVLEIMRHFRELSLSFFWPNGLELKKSTLGRGIERGQGTDTTPDDELIEALWGWDGKTGCYMAYLPAERPVFGRENYAKLLPWREHCRIIKRIAHAGVPNIRYGIMIGFEDDSEDSLSRLEEAVSGLYEKVLAINPSINFQVLAIALIPIPGTPQWEAVQDSGLLRFDDPSLFGGMWTSAVDTRHLSYERIANWQTRLAKIGAPYGGL</sequence>
<comment type="cofactor">
    <cofactor evidence="1">
        <name>[4Fe-4S] cluster</name>
        <dbReference type="ChEBI" id="CHEBI:49883"/>
    </cofactor>
</comment>
<dbReference type="InterPro" id="IPR051198">
    <property type="entry name" value="BchE-like"/>
</dbReference>
<evidence type="ECO:0008006" key="7">
    <source>
        <dbReference type="Google" id="ProtNLM"/>
    </source>
</evidence>
<dbReference type="SUPFAM" id="SSF102114">
    <property type="entry name" value="Radical SAM enzymes"/>
    <property type="match status" value="1"/>
</dbReference>
<accession>A0A450SMQ4</accession>
<evidence type="ECO:0000313" key="6">
    <source>
        <dbReference type="EMBL" id="VFJ54957.1"/>
    </source>
</evidence>
<dbReference type="InterPro" id="IPR058240">
    <property type="entry name" value="rSAM_sf"/>
</dbReference>
<keyword evidence="4" id="KW-0408">Iron</keyword>